<evidence type="ECO:0000313" key="2">
    <source>
        <dbReference type="EMBL" id="KAL3286795.1"/>
    </source>
</evidence>
<dbReference type="AlphaFoldDB" id="A0ABD2P7E9"/>
<comment type="caution">
    <text evidence="2">The sequence shown here is derived from an EMBL/GenBank/DDBJ whole genome shotgun (WGS) entry which is preliminary data.</text>
</comment>
<accession>A0ABD2P7E9</accession>
<reference evidence="2 3" key="1">
    <citation type="journal article" date="2021" name="BMC Biol.">
        <title>Horizontally acquired antibacterial genes associated with adaptive radiation of ladybird beetles.</title>
        <authorList>
            <person name="Li H.S."/>
            <person name="Tang X.F."/>
            <person name="Huang Y.H."/>
            <person name="Xu Z.Y."/>
            <person name="Chen M.L."/>
            <person name="Du X.Y."/>
            <person name="Qiu B.Y."/>
            <person name="Chen P.T."/>
            <person name="Zhang W."/>
            <person name="Slipinski A."/>
            <person name="Escalona H.E."/>
            <person name="Waterhouse R.M."/>
            <person name="Zwick A."/>
            <person name="Pang H."/>
        </authorList>
    </citation>
    <scope>NUCLEOTIDE SEQUENCE [LARGE SCALE GENOMIC DNA]</scope>
    <source>
        <strain evidence="2">SYSU2018</strain>
    </source>
</reference>
<evidence type="ECO:0000256" key="1">
    <source>
        <dbReference type="SAM" id="MobiDB-lite"/>
    </source>
</evidence>
<keyword evidence="3" id="KW-1185">Reference proteome</keyword>
<dbReference type="GO" id="GO:0071897">
    <property type="term" value="P:DNA biosynthetic process"/>
    <property type="evidence" value="ECO:0007669"/>
    <property type="project" value="UniProtKB-ARBA"/>
</dbReference>
<dbReference type="EMBL" id="JABFTP020000185">
    <property type="protein sequence ID" value="KAL3286795.1"/>
    <property type="molecule type" value="Genomic_DNA"/>
</dbReference>
<evidence type="ECO:0000313" key="3">
    <source>
        <dbReference type="Proteomes" id="UP001516400"/>
    </source>
</evidence>
<organism evidence="2 3">
    <name type="scientific">Cryptolaemus montrouzieri</name>
    <dbReference type="NCBI Taxonomy" id="559131"/>
    <lineage>
        <taxon>Eukaryota</taxon>
        <taxon>Metazoa</taxon>
        <taxon>Ecdysozoa</taxon>
        <taxon>Arthropoda</taxon>
        <taxon>Hexapoda</taxon>
        <taxon>Insecta</taxon>
        <taxon>Pterygota</taxon>
        <taxon>Neoptera</taxon>
        <taxon>Endopterygota</taxon>
        <taxon>Coleoptera</taxon>
        <taxon>Polyphaga</taxon>
        <taxon>Cucujiformia</taxon>
        <taxon>Coccinelloidea</taxon>
        <taxon>Coccinellidae</taxon>
        <taxon>Scymninae</taxon>
        <taxon>Scymnini</taxon>
        <taxon>Cryptolaemus</taxon>
    </lineage>
</organism>
<name>A0ABD2P7E9_9CUCU</name>
<dbReference type="InterPro" id="IPR043502">
    <property type="entry name" value="DNA/RNA_pol_sf"/>
</dbReference>
<feature type="region of interest" description="Disordered" evidence="1">
    <location>
        <begin position="102"/>
        <end position="143"/>
    </location>
</feature>
<sequence length="143" mass="15994">MKKSVPVINLKVNSFPVTLKRDTVIAESRLVCAGIGTVTSPASSSRNKCPQQLLDLLTLSYRDLDNQQTITVIQLIEEYHDVLATDDDMPGKTGIVHHKIITGDSQSIRQHPRRPPLAEREEAEKIITDKERQGITEPSSSHW</sequence>
<gene>
    <name evidence="2" type="ORF">HHI36_001289</name>
</gene>
<dbReference type="Proteomes" id="UP001516400">
    <property type="component" value="Unassembled WGS sequence"/>
</dbReference>
<protein>
    <submittedName>
        <fullName evidence="2">Uncharacterized protein</fullName>
    </submittedName>
</protein>
<proteinExistence type="predicted"/>
<feature type="compositionally biased region" description="Basic and acidic residues" evidence="1">
    <location>
        <begin position="116"/>
        <end position="134"/>
    </location>
</feature>
<dbReference type="SUPFAM" id="SSF56672">
    <property type="entry name" value="DNA/RNA polymerases"/>
    <property type="match status" value="1"/>
</dbReference>